<evidence type="ECO:0000256" key="1">
    <source>
        <dbReference type="SAM" id="MobiDB-lite"/>
    </source>
</evidence>
<keyword evidence="4" id="KW-1185">Reference proteome</keyword>
<feature type="compositionally biased region" description="Basic residues" evidence="1">
    <location>
        <begin position="71"/>
        <end position="86"/>
    </location>
</feature>
<dbReference type="Gramene" id="PNT75397">
    <property type="protein sequence ID" value="PNT75397"/>
    <property type="gene ID" value="BRADI_1g31615v3"/>
</dbReference>
<protein>
    <submittedName>
        <fullName evidence="2 3">Uncharacterized protein</fullName>
    </submittedName>
</protein>
<feature type="region of interest" description="Disordered" evidence="1">
    <location>
        <begin position="1"/>
        <end position="27"/>
    </location>
</feature>
<dbReference type="EMBL" id="CM000880">
    <property type="protein sequence ID" value="PNT75397.1"/>
    <property type="molecule type" value="Genomic_DNA"/>
</dbReference>
<reference evidence="2 3" key="1">
    <citation type="journal article" date="2010" name="Nature">
        <title>Genome sequencing and analysis of the model grass Brachypodium distachyon.</title>
        <authorList>
            <consortium name="International Brachypodium Initiative"/>
        </authorList>
    </citation>
    <scope>NUCLEOTIDE SEQUENCE [LARGE SCALE GENOMIC DNA]</scope>
    <source>
        <strain evidence="2 3">Bd21</strain>
    </source>
</reference>
<reference evidence="3" key="3">
    <citation type="submission" date="2018-08" db="UniProtKB">
        <authorList>
            <consortium name="EnsemblPlants"/>
        </authorList>
    </citation>
    <scope>IDENTIFICATION</scope>
    <source>
        <strain evidence="3">cv. Bd21</strain>
    </source>
</reference>
<sequence length="86" mass="9752">MAAGGICVDTRRRPGSARNGGCQSETCRHGDRNRWYRRRRSDSSVEAGWEQREIPVGADARRHAHAQPCRAARRSLRGRSRRLAQP</sequence>
<dbReference type="AlphaFoldDB" id="A0A2K2DM90"/>
<evidence type="ECO:0000313" key="4">
    <source>
        <dbReference type="Proteomes" id="UP000008810"/>
    </source>
</evidence>
<accession>A0A2K2DM90</accession>
<dbReference type="Proteomes" id="UP000008810">
    <property type="component" value="Chromosome 1"/>
</dbReference>
<feature type="region of interest" description="Disordered" evidence="1">
    <location>
        <begin position="53"/>
        <end position="86"/>
    </location>
</feature>
<dbReference type="InParanoid" id="A0A2K2DM90"/>
<proteinExistence type="predicted"/>
<name>A0A2K2DM90_BRADI</name>
<dbReference type="EnsemblPlants" id="PNT75397">
    <property type="protein sequence ID" value="PNT75397"/>
    <property type="gene ID" value="BRADI_1g31615v3"/>
</dbReference>
<organism evidence="2">
    <name type="scientific">Brachypodium distachyon</name>
    <name type="common">Purple false brome</name>
    <name type="synonym">Trachynia distachya</name>
    <dbReference type="NCBI Taxonomy" id="15368"/>
    <lineage>
        <taxon>Eukaryota</taxon>
        <taxon>Viridiplantae</taxon>
        <taxon>Streptophyta</taxon>
        <taxon>Embryophyta</taxon>
        <taxon>Tracheophyta</taxon>
        <taxon>Spermatophyta</taxon>
        <taxon>Magnoliopsida</taxon>
        <taxon>Liliopsida</taxon>
        <taxon>Poales</taxon>
        <taxon>Poaceae</taxon>
        <taxon>BOP clade</taxon>
        <taxon>Pooideae</taxon>
        <taxon>Stipodae</taxon>
        <taxon>Brachypodieae</taxon>
        <taxon>Brachypodium</taxon>
    </lineage>
</organism>
<gene>
    <name evidence="2" type="ORF">BRADI_1g31615v3</name>
</gene>
<evidence type="ECO:0000313" key="3">
    <source>
        <dbReference type="EnsemblPlants" id="PNT75397"/>
    </source>
</evidence>
<reference evidence="2" key="2">
    <citation type="submission" date="2017-06" db="EMBL/GenBank/DDBJ databases">
        <title>WGS assembly of Brachypodium distachyon.</title>
        <authorList>
            <consortium name="The International Brachypodium Initiative"/>
            <person name="Lucas S."/>
            <person name="Harmon-Smith M."/>
            <person name="Lail K."/>
            <person name="Tice H."/>
            <person name="Grimwood J."/>
            <person name="Bruce D."/>
            <person name="Barry K."/>
            <person name="Shu S."/>
            <person name="Lindquist E."/>
            <person name="Wang M."/>
            <person name="Pitluck S."/>
            <person name="Vogel J.P."/>
            <person name="Garvin D.F."/>
            <person name="Mockler T.C."/>
            <person name="Schmutz J."/>
            <person name="Rokhsar D."/>
            <person name="Bevan M.W."/>
        </authorList>
    </citation>
    <scope>NUCLEOTIDE SEQUENCE</scope>
    <source>
        <strain evidence="2">Bd21</strain>
    </source>
</reference>
<evidence type="ECO:0000313" key="2">
    <source>
        <dbReference type="EMBL" id="PNT75397.1"/>
    </source>
</evidence>